<evidence type="ECO:0000256" key="6">
    <source>
        <dbReference type="ARBA" id="ARBA00022801"/>
    </source>
</evidence>
<dbReference type="PROSITE" id="PS51409">
    <property type="entry name" value="ARGINASE_2"/>
    <property type="match status" value="1"/>
</dbReference>
<evidence type="ECO:0000313" key="13">
    <source>
        <dbReference type="EMBL" id="BDD88747.1"/>
    </source>
</evidence>
<evidence type="ECO:0000256" key="5">
    <source>
        <dbReference type="ARBA" id="ARBA00022723"/>
    </source>
</evidence>
<dbReference type="PROSITE" id="PS01053">
    <property type="entry name" value="ARGINASE_1"/>
    <property type="match status" value="1"/>
</dbReference>
<evidence type="ECO:0000256" key="2">
    <source>
        <dbReference type="ARBA" id="ARBA00012168"/>
    </source>
</evidence>
<organism evidence="13 14">
    <name type="scientific">Desulfofustis limnaeus</name>
    <dbReference type="NCBI Taxonomy" id="2740163"/>
    <lineage>
        <taxon>Bacteria</taxon>
        <taxon>Pseudomonadati</taxon>
        <taxon>Thermodesulfobacteriota</taxon>
        <taxon>Desulfobulbia</taxon>
        <taxon>Desulfobulbales</taxon>
        <taxon>Desulfocapsaceae</taxon>
        <taxon>Desulfofustis</taxon>
    </lineage>
</organism>
<dbReference type="InterPro" id="IPR023696">
    <property type="entry name" value="Ureohydrolase_dom_sf"/>
</dbReference>
<dbReference type="RefSeq" id="WP_284152082.1">
    <property type="nucleotide sequence ID" value="NZ_AP025516.1"/>
</dbReference>
<dbReference type="PIRSF" id="PIRSF036979">
    <property type="entry name" value="Arginase"/>
    <property type="match status" value="1"/>
</dbReference>
<dbReference type="InterPro" id="IPR006035">
    <property type="entry name" value="Ureohydrolase"/>
</dbReference>
<comment type="cofactor">
    <cofactor evidence="12">
        <name>Mn(2+)</name>
        <dbReference type="ChEBI" id="CHEBI:29035"/>
    </cofactor>
    <text evidence="12">Binds 2 manganese ions per subunit.</text>
</comment>
<comment type="catalytic activity">
    <reaction evidence="8 12">
        <text>L-arginine + H2O = urea + L-ornithine</text>
        <dbReference type="Rhea" id="RHEA:20569"/>
        <dbReference type="ChEBI" id="CHEBI:15377"/>
        <dbReference type="ChEBI" id="CHEBI:16199"/>
        <dbReference type="ChEBI" id="CHEBI:32682"/>
        <dbReference type="ChEBI" id="CHEBI:46911"/>
        <dbReference type="EC" id="3.5.3.1"/>
    </reaction>
</comment>
<dbReference type="Gene3D" id="3.40.800.10">
    <property type="entry name" value="Ureohydrolase domain"/>
    <property type="match status" value="1"/>
</dbReference>
<keyword evidence="6 11" id="KW-0378">Hydrolase</keyword>
<dbReference type="EC" id="3.5.3.1" evidence="2 9"/>
<dbReference type="SUPFAM" id="SSF52768">
    <property type="entry name" value="Arginase/deacetylase"/>
    <property type="match status" value="1"/>
</dbReference>
<name>A0ABM7WCR2_9BACT</name>
<evidence type="ECO:0000256" key="7">
    <source>
        <dbReference type="ARBA" id="ARBA00023211"/>
    </source>
</evidence>
<evidence type="ECO:0000313" key="14">
    <source>
        <dbReference type="Proteomes" id="UP000830055"/>
    </source>
</evidence>
<evidence type="ECO:0000256" key="3">
    <source>
        <dbReference type="ARBA" id="ARBA00018123"/>
    </source>
</evidence>
<dbReference type="CDD" id="cd09989">
    <property type="entry name" value="Arginase"/>
    <property type="match status" value="1"/>
</dbReference>
<evidence type="ECO:0000256" key="9">
    <source>
        <dbReference type="NCBIfam" id="TIGR01229"/>
    </source>
</evidence>
<sequence>MTTQKIRIIGVPMDLGQQHRGVDMGPVAIRYAGLSTALRGLGYQTEDMGNVTIPGHYTLTGTSYAERLPLICKACEATYRLAREAVQAATTPVFLGGDHSAAIGSIGGVTHDRPAGVIWIDAHGDFNTPETSETCNIHGMALAILLGQGPPELVNAGRPGPKLRGDQVALIGVRDLDRREKQLIRESGCTVFTMRDIDEIGMSGVLRATLQALAGMDRLHVSLDMDSIDANEAPGVGTPVPGGLTYREAQLLMETICDTGKICSLDIMETNPILDISNRTARTAVALAASLFGKSIL</sequence>
<evidence type="ECO:0000256" key="8">
    <source>
        <dbReference type="ARBA" id="ARBA00047391"/>
    </source>
</evidence>
<comment type="pathway">
    <text evidence="1">Nitrogen metabolism; urea cycle; L-ornithine and urea from L-arginine: step 1/1.</text>
</comment>
<dbReference type="EMBL" id="AP025516">
    <property type="protein sequence ID" value="BDD88747.1"/>
    <property type="molecule type" value="Genomic_DNA"/>
</dbReference>
<dbReference type="PANTHER" id="PTHR43782:SF3">
    <property type="entry name" value="ARGINASE"/>
    <property type="match status" value="1"/>
</dbReference>
<evidence type="ECO:0000256" key="10">
    <source>
        <dbReference type="PROSITE-ProRule" id="PRU00742"/>
    </source>
</evidence>
<dbReference type="NCBIfam" id="TIGR01229">
    <property type="entry name" value="rocF_arginase"/>
    <property type="match status" value="1"/>
</dbReference>
<evidence type="ECO:0000256" key="11">
    <source>
        <dbReference type="RuleBase" id="RU003684"/>
    </source>
</evidence>
<dbReference type="Proteomes" id="UP000830055">
    <property type="component" value="Chromosome"/>
</dbReference>
<evidence type="ECO:0000256" key="1">
    <source>
        <dbReference type="ARBA" id="ARBA00005098"/>
    </source>
</evidence>
<proteinExistence type="inferred from homology"/>
<dbReference type="Pfam" id="PF00491">
    <property type="entry name" value="Arginase"/>
    <property type="match status" value="1"/>
</dbReference>
<dbReference type="InterPro" id="IPR014033">
    <property type="entry name" value="Arginase"/>
</dbReference>
<evidence type="ECO:0000256" key="4">
    <source>
        <dbReference type="ARBA" id="ARBA00022503"/>
    </source>
</evidence>
<evidence type="ECO:0000256" key="12">
    <source>
        <dbReference type="RuleBase" id="RU361159"/>
    </source>
</evidence>
<keyword evidence="4 12" id="KW-0056">Arginine metabolism</keyword>
<gene>
    <name evidence="13" type="ORF">DPPLL_31120</name>
</gene>
<keyword evidence="7 12" id="KW-0464">Manganese</keyword>
<reference evidence="13 14" key="1">
    <citation type="submission" date="2022-01" db="EMBL/GenBank/DDBJ databases">
        <title>Desulfofustis limnae sp. nov., a novel mesophilic sulfate-reducing bacterium isolated from marsh soil.</title>
        <authorList>
            <person name="Watanabe M."/>
            <person name="Takahashi A."/>
            <person name="Kojima H."/>
            <person name="Fukui M."/>
        </authorList>
    </citation>
    <scope>NUCLEOTIDE SEQUENCE [LARGE SCALE GENOMIC DNA]</scope>
    <source>
        <strain evidence="13 14">PPLL</strain>
    </source>
</reference>
<comment type="similarity">
    <text evidence="10 11">Belongs to the arginase family.</text>
</comment>
<accession>A0ABM7WCR2</accession>
<dbReference type="PANTHER" id="PTHR43782">
    <property type="entry name" value="ARGINASE"/>
    <property type="match status" value="1"/>
</dbReference>
<dbReference type="InterPro" id="IPR020855">
    <property type="entry name" value="Ureohydrolase_Mn_BS"/>
</dbReference>
<protein>
    <recommendedName>
        <fullName evidence="3 9">Arginase</fullName>
        <ecNumber evidence="2 9">3.5.3.1</ecNumber>
    </recommendedName>
</protein>
<keyword evidence="14" id="KW-1185">Reference proteome</keyword>
<dbReference type="PRINTS" id="PR00116">
    <property type="entry name" value="ARGINASE"/>
</dbReference>
<keyword evidence="5 12" id="KW-0479">Metal-binding</keyword>